<gene>
    <name evidence="1" type="ORF">BRAD3257_2123</name>
</gene>
<proteinExistence type="predicted"/>
<dbReference type="AlphaFoldDB" id="A0A2U3PVL3"/>
<evidence type="ECO:0000313" key="1">
    <source>
        <dbReference type="EMBL" id="SPP93207.1"/>
    </source>
</evidence>
<sequence>MTAASWTGEAFPPVDHCIYAHRDEEHTPFTDEHIIPFGLLPKGGDWFLPKSSCLKCNAITTRFEDTCLRGTFGVFREHLDLKTRRKKNRNKPREVWFKGPDGSDSKQEMQVADIPRYCLGFNWLPPGILRGQSPTSELNFSGETVLRYARGELEKFIPDKHGFRLGSVRMLDFARMLAKIAHSYAIGKCGENAFEPMLPDLILGRDEHAPYLIGGDPRGTPPAQPRVLHDIYPMSAAIGDDGITYLGFVIRLFAFWETPTYFVIVGRKKWRVGPRNERLARSGPSA</sequence>
<evidence type="ECO:0008006" key="3">
    <source>
        <dbReference type="Google" id="ProtNLM"/>
    </source>
</evidence>
<organism evidence="1 2">
    <name type="scientific">Bradyrhizobium vignae</name>
    <dbReference type="NCBI Taxonomy" id="1549949"/>
    <lineage>
        <taxon>Bacteria</taxon>
        <taxon>Pseudomonadati</taxon>
        <taxon>Pseudomonadota</taxon>
        <taxon>Alphaproteobacteria</taxon>
        <taxon>Hyphomicrobiales</taxon>
        <taxon>Nitrobacteraceae</taxon>
        <taxon>Bradyrhizobium</taxon>
    </lineage>
</organism>
<dbReference type="RefSeq" id="WP_122401605.1">
    <property type="nucleotide sequence ID" value="NZ_LS398110.1"/>
</dbReference>
<dbReference type="EMBL" id="LS398110">
    <property type="protein sequence ID" value="SPP93207.1"/>
    <property type="molecule type" value="Genomic_DNA"/>
</dbReference>
<accession>A0A2U3PVL3</accession>
<name>A0A2U3PVL3_9BRAD</name>
<evidence type="ECO:0000313" key="2">
    <source>
        <dbReference type="Proteomes" id="UP000246085"/>
    </source>
</evidence>
<reference evidence="1 2" key="1">
    <citation type="submission" date="2018-03" db="EMBL/GenBank/DDBJ databases">
        <authorList>
            <person name="Gully D."/>
        </authorList>
    </citation>
    <scope>NUCLEOTIDE SEQUENCE [LARGE SCALE GENOMIC DNA]</scope>
    <source>
        <strain evidence="1">ORS3257</strain>
    </source>
</reference>
<dbReference type="Proteomes" id="UP000246085">
    <property type="component" value="Chromosome BRAD3257"/>
</dbReference>
<dbReference type="KEGG" id="bvz:BRAD3257_2123"/>
<protein>
    <recommendedName>
        <fullName evidence="3">HNH endonuclease</fullName>
    </recommendedName>
</protein>